<sequence length="357" mass="40314">MAGFSLARSHGLDVEQFCLTFSYAFLAGIRSIDHRSRTVSEGIQQIMNPYMADIGINLDAVNSGLRAVKALRCTVGEVFRTLADGVPCTQGDENKERSFIVDLQGTLGAVISRIRELETAVTLLGSPVAPLNLGSTGHLCQDPTLDRTSLYTDMIKSYRWFDKVHEHTSHASAILNQNGLKRSNSSLFPTKRLRRPHSNGHNFSPQNVDAFVGSVQRQFVDMSIEILRPCGNSAVLKITLSRTLRALVCLRGLIIEWVLVKGFNEDFYTDDDQLDMWSKSRYQVFQKVTDHANAAMLHFFSPQLPDLAVKSYLTWLHSYLHLFSAPCRRCGTRLQHNMPPTWRDLRNLDVYHETCRP</sequence>
<dbReference type="GO" id="GO:0016592">
    <property type="term" value="C:mediator complex"/>
    <property type="evidence" value="ECO:0007669"/>
    <property type="project" value="InterPro"/>
</dbReference>
<evidence type="ECO:0000256" key="4">
    <source>
        <dbReference type="ARBA" id="ARBA00023163"/>
    </source>
</evidence>
<keyword evidence="5" id="KW-0539">Nucleus</keyword>
<dbReference type="GO" id="GO:0006357">
    <property type="term" value="P:regulation of transcription by RNA polymerase II"/>
    <property type="evidence" value="ECO:0007669"/>
    <property type="project" value="TreeGrafter"/>
</dbReference>
<organism evidence="6">
    <name type="scientific">Amblyomma maculatum</name>
    <name type="common">Gulf Coast tick</name>
    <dbReference type="NCBI Taxonomy" id="34609"/>
    <lineage>
        <taxon>Eukaryota</taxon>
        <taxon>Metazoa</taxon>
        <taxon>Ecdysozoa</taxon>
        <taxon>Arthropoda</taxon>
        <taxon>Chelicerata</taxon>
        <taxon>Arachnida</taxon>
        <taxon>Acari</taxon>
        <taxon>Parasitiformes</taxon>
        <taxon>Ixodida</taxon>
        <taxon>Ixodoidea</taxon>
        <taxon>Ixodidae</taxon>
        <taxon>Amblyomminae</taxon>
        <taxon>Amblyomma</taxon>
    </lineage>
</organism>
<evidence type="ECO:0000256" key="3">
    <source>
        <dbReference type="ARBA" id="ARBA00023015"/>
    </source>
</evidence>
<dbReference type="AlphaFoldDB" id="G3MMC0"/>
<evidence type="ECO:0000313" key="6">
    <source>
        <dbReference type="EMBL" id="AEO34638.1"/>
    </source>
</evidence>
<comment type="similarity">
    <text evidence="2">Belongs to the Mediator complex subunit 27 family.</text>
</comment>
<dbReference type="Pfam" id="PF11571">
    <property type="entry name" value="Med27"/>
    <property type="match status" value="1"/>
</dbReference>
<dbReference type="PANTHER" id="PTHR13130">
    <property type="entry name" value="34 KDA TRANSCRIPTIONAL CO-ACTIVATOR-RELATED"/>
    <property type="match status" value="1"/>
</dbReference>
<proteinExistence type="evidence at transcript level"/>
<evidence type="ECO:0000256" key="1">
    <source>
        <dbReference type="ARBA" id="ARBA00004123"/>
    </source>
</evidence>
<evidence type="ECO:0008006" key="7">
    <source>
        <dbReference type="Google" id="ProtNLM"/>
    </source>
</evidence>
<comment type="subcellular location">
    <subcellularLocation>
        <location evidence="1">Nucleus</location>
    </subcellularLocation>
</comment>
<dbReference type="EMBL" id="JO843021">
    <property type="protein sequence ID" value="AEO34638.1"/>
    <property type="molecule type" value="mRNA"/>
</dbReference>
<keyword evidence="4" id="KW-0804">Transcription</keyword>
<evidence type="ECO:0000256" key="2">
    <source>
        <dbReference type="ARBA" id="ARBA00008048"/>
    </source>
</evidence>
<name>G3MMC0_AMBMU</name>
<keyword evidence="3" id="KW-0805">Transcription regulation</keyword>
<dbReference type="GO" id="GO:0003713">
    <property type="term" value="F:transcription coactivator activity"/>
    <property type="evidence" value="ECO:0007669"/>
    <property type="project" value="TreeGrafter"/>
</dbReference>
<evidence type="ECO:0000256" key="5">
    <source>
        <dbReference type="ARBA" id="ARBA00023242"/>
    </source>
</evidence>
<dbReference type="InterPro" id="IPR021627">
    <property type="entry name" value="Mediator_Med27"/>
</dbReference>
<accession>G3MMC0</accession>
<reference evidence="6" key="1">
    <citation type="journal article" date="2011" name="PLoS ONE">
        <title>A deep insight into the sialotranscriptome of the gulf coast tick, Amblyomma maculatum.</title>
        <authorList>
            <person name="Karim S."/>
            <person name="Singh P."/>
            <person name="Ribeiro J.M."/>
        </authorList>
    </citation>
    <scope>NUCLEOTIDE SEQUENCE</scope>
    <source>
        <tissue evidence="6">Salivary gland</tissue>
    </source>
</reference>
<protein>
    <recommendedName>
        <fullName evidence="7">Mediator of RNA polymerase II transcription subunit 27</fullName>
    </recommendedName>
</protein>
<dbReference type="PANTHER" id="PTHR13130:SF4">
    <property type="entry name" value="MEDIATOR OF RNA POLYMERASE II TRANSCRIPTION SUBUNIT 27"/>
    <property type="match status" value="1"/>
</dbReference>